<dbReference type="Pfam" id="PF23046">
    <property type="entry name" value="tSH3-B_UBE2O"/>
    <property type="match status" value="1"/>
</dbReference>
<feature type="region of interest" description="Disordered" evidence="3">
    <location>
        <begin position="697"/>
        <end position="717"/>
    </location>
</feature>
<feature type="region of interest" description="Disordered" evidence="3">
    <location>
        <begin position="530"/>
        <end position="557"/>
    </location>
</feature>
<evidence type="ECO:0000259" key="4">
    <source>
        <dbReference type="Pfam" id="PF23044"/>
    </source>
</evidence>
<feature type="compositionally biased region" description="Polar residues" evidence="3">
    <location>
        <begin position="697"/>
        <end position="710"/>
    </location>
</feature>
<name>A0A835E067_9POAL</name>
<keyword evidence="7" id="KW-1185">Reference proteome</keyword>
<gene>
    <name evidence="6" type="ORF">HU200_057200</name>
</gene>
<dbReference type="AlphaFoldDB" id="A0A835E067"/>
<keyword evidence="1" id="KW-0808">Transferase</keyword>
<dbReference type="Pfam" id="PF23044">
    <property type="entry name" value="SH3-C_UBE2O"/>
    <property type="match status" value="1"/>
</dbReference>
<accession>A0A835E067</accession>
<evidence type="ECO:0000256" key="2">
    <source>
        <dbReference type="ARBA" id="ARBA00022786"/>
    </source>
</evidence>
<evidence type="ECO:0000259" key="5">
    <source>
        <dbReference type="Pfam" id="PF23046"/>
    </source>
</evidence>
<feature type="compositionally biased region" description="Acidic residues" evidence="3">
    <location>
        <begin position="530"/>
        <end position="542"/>
    </location>
</feature>
<evidence type="ECO:0000313" key="7">
    <source>
        <dbReference type="Proteomes" id="UP000636709"/>
    </source>
</evidence>
<sequence>MYNNNNRTSQLSVNQVAAPIMSKKKAMLEDATGQPICQYDLVMFQTTDGESHGRGLAVKSLPGKKISVLCVDGTLVAMPACHVTIVDRSLTGLGMAVAPASDPYGQVGVVTGATTELDLVVHLDGKRVVATGVSPEQVRPVKGLTLGDYVFFSGGTWLGRVIELSVDVDVLFDDRSVCRVTQAGDKLRFVCENYLTGMDKNGFCPGDRVAGDAAVFKASRWLKGHWKSTHGEGTVARVEMGGVLVYWVASSSSHAAVSESPPPAYQPNASKLTFFCSGSSDRKTYWCVSARCVFRCPYRHVPHNQCPASAPKKSKKKKKKPHRSSSVVRVGMNKGRRRSGGRRLQEELGSPMAIADTRTMVDVLWQDGTRQRGVPSASLLRIVLLSDQDLFPGQRVIDKTLTPVVGADDAAGRVGVVKSLSYKDQTVCVSWIDPGESKEVDTVMSMYELGRSSSHNFFYGDIVVRLPPREQSTSTNDVSWVGHVVDLCDTQYIHVMWGDGNTTKVLLHEIASLEKQSFGEMLMEMGDWVHDEDGDDLDETQEDVPPSLTNNTSDGEGDDLVLGATAMDRVGNNIIQAVIRATSGVLAQAKRYWMSRSTPSALRVEPAITGNIQTGGDVDCRLKEPATTDAVASSDSGDDVSHFKHFDVVQSPQDHHYLDNKEQGSHGPREWLKGVQKEWKILETNLPAENQFITCCSPSDNPSTHGSTHGKTPPPSLLSPMPPPPHLWLHLLVSPAPPMPPAPRIPSAVVLYAVPVAPLLCFAPSTRCLPGGCRTEGRGEGQPRGAGHLRPGWSAAGRKLTGRGEIQRQRGAPPAVYNGRGDED</sequence>
<feature type="domain" description="UBE2O-like SH3-C" evidence="4">
    <location>
        <begin position="456"/>
        <end position="510"/>
    </location>
</feature>
<feature type="region of interest" description="Disordered" evidence="3">
    <location>
        <begin position="775"/>
        <end position="824"/>
    </location>
</feature>
<feature type="region of interest" description="Disordered" evidence="3">
    <location>
        <begin position="305"/>
        <end position="348"/>
    </location>
</feature>
<dbReference type="PANTHER" id="PTHR46116:SF32">
    <property type="entry name" value="OS05G0153132 PROTEIN"/>
    <property type="match status" value="1"/>
</dbReference>
<dbReference type="InterPro" id="IPR057735">
    <property type="entry name" value="UBE2O-like_tSH3-B"/>
</dbReference>
<proteinExistence type="predicted"/>
<feature type="domain" description="UBE2O-like tandem tSH3-B" evidence="5">
    <location>
        <begin position="147"/>
        <end position="273"/>
    </location>
</feature>
<feature type="compositionally biased region" description="Basic residues" evidence="3">
    <location>
        <begin position="312"/>
        <end position="323"/>
    </location>
</feature>
<dbReference type="OrthoDB" id="694259at2759"/>
<comment type="caution">
    <text evidence="6">The sequence shown here is derived from an EMBL/GenBank/DDBJ whole genome shotgun (WGS) entry which is preliminary data.</text>
</comment>
<dbReference type="EMBL" id="JACEFO010002416">
    <property type="protein sequence ID" value="KAF8661097.1"/>
    <property type="molecule type" value="Genomic_DNA"/>
</dbReference>
<dbReference type="Proteomes" id="UP000636709">
    <property type="component" value="Unassembled WGS sequence"/>
</dbReference>
<organism evidence="6 7">
    <name type="scientific">Digitaria exilis</name>
    <dbReference type="NCBI Taxonomy" id="1010633"/>
    <lineage>
        <taxon>Eukaryota</taxon>
        <taxon>Viridiplantae</taxon>
        <taxon>Streptophyta</taxon>
        <taxon>Embryophyta</taxon>
        <taxon>Tracheophyta</taxon>
        <taxon>Spermatophyta</taxon>
        <taxon>Magnoliopsida</taxon>
        <taxon>Liliopsida</taxon>
        <taxon>Poales</taxon>
        <taxon>Poaceae</taxon>
        <taxon>PACMAD clade</taxon>
        <taxon>Panicoideae</taxon>
        <taxon>Panicodae</taxon>
        <taxon>Paniceae</taxon>
        <taxon>Anthephorinae</taxon>
        <taxon>Digitaria</taxon>
    </lineage>
</organism>
<evidence type="ECO:0000313" key="6">
    <source>
        <dbReference type="EMBL" id="KAF8661097.1"/>
    </source>
</evidence>
<keyword evidence="2" id="KW-0833">Ubl conjugation pathway</keyword>
<dbReference type="PANTHER" id="PTHR46116">
    <property type="entry name" value="(E3-INDEPENDENT) E2 UBIQUITIN-CONJUGATING ENZYME"/>
    <property type="match status" value="1"/>
</dbReference>
<reference evidence="6" key="1">
    <citation type="submission" date="2020-07" db="EMBL/GenBank/DDBJ databases">
        <title>Genome sequence and genetic diversity analysis of an under-domesticated orphan crop, white fonio (Digitaria exilis).</title>
        <authorList>
            <person name="Bennetzen J.L."/>
            <person name="Chen S."/>
            <person name="Ma X."/>
            <person name="Wang X."/>
            <person name="Yssel A.E.J."/>
            <person name="Chaluvadi S.R."/>
            <person name="Johnson M."/>
            <person name="Gangashetty P."/>
            <person name="Hamidou F."/>
            <person name="Sanogo M.D."/>
            <person name="Zwaenepoel A."/>
            <person name="Wallace J."/>
            <person name="Van De Peer Y."/>
            <person name="Van Deynze A."/>
        </authorList>
    </citation>
    <scope>NUCLEOTIDE SEQUENCE</scope>
    <source>
        <tissue evidence="6">Leaves</tissue>
    </source>
</reference>
<evidence type="ECO:0000256" key="3">
    <source>
        <dbReference type="SAM" id="MobiDB-lite"/>
    </source>
</evidence>
<protein>
    <submittedName>
        <fullName evidence="6">Uncharacterized protein</fullName>
    </submittedName>
</protein>
<evidence type="ECO:0000256" key="1">
    <source>
        <dbReference type="ARBA" id="ARBA00022679"/>
    </source>
</evidence>
<dbReference type="GO" id="GO:0061631">
    <property type="term" value="F:ubiquitin conjugating enzyme activity"/>
    <property type="evidence" value="ECO:0007669"/>
    <property type="project" value="TreeGrafter"/>
</dbReference>
<dbReference type="InterPro" id="IPR057734">
    <property type="entry name" value="UBE2O-like_SH3-C"/>
</dbReference>